<proteinExistence type="predicted"/>
<evidence type="ECO:0000313" key="1">
    <source>
        <dbReference type="EMBL" id="VDP54193.1"/>
    </source>
</evidence>
<protein>
    <submittedName>
        <fullName evidence="1">Uncharacterized protein</fullName>
    </submittedName>
</protein>
<accession>A0A183NA42</accession>
<reference evidence="1 2" key="1">
    <citation type="submission" date="2018-11" db="EMBL/GenBank/DDBJ databases">
        <authorList>
            <consortium name="Pathogen Informatics"/>
        </authorList>
    </citation>
    <scope>NUCLEOTIDE SEQUENCE [LARGE SCALE GENOMIC DNA]</scope>
    <source>
        <strain evidence="1 2">Zambia</strain>
    </source>
</reference>
<evidence type="ECO:0000313" key="2">
    <source>
        <dbReference type="Proteomes" id="UP000277204"/>
    </source>
</evidence>
<gene>
    <name evidence="1" type="ORF">SMRZ_LOCUS25167</name>
</gene>
<dbReference type="STRING" id="48269.A0A183NA42"/>
<organism evidence="1 2">
    <name type="scientific">Schistosoma margrebowiei</name>
    <dbReference type="NCBI Taxonomy" id="48269"/>
    <lineage>
        <taxon>Eukaryota</taxon>
        <taxon>Metazoa</taxon>
        <taxon>Spiralia</taxon>
        <taxon>Lophotrochozoa</taxon>
        <taxon>Platyhelminthes</taxon>
        <taxon>Trematoda</taxon>
        <taxon>Digenea</taxon>
        <taxon>Strigeidida</taxon>
        <taxon>Schistosomatoidea</taxon>
        <taxon>Schistosomatidae</taxon>
        <taxon>Schistosoma</taxon>
    </lineage>
</organism>
<dbReference type="AlphaFoldDB" id="A0A183NA42"/>
<dbReference type="Proteomes" id="UP000277204">
    <property type="component" value="Unassembled WGS sequence"/>
</dbReference>
<keyword evidence="2" id="KW-1185">Reference proteome</keyword>
<name>A0A183NA42_9TREM</name>
<dbReference type="EMBL" id="UZAI01021027">
    <property type="protein sequence ID" value="VDP54193.1"/>
    <property type="molecule type" value="Genomic_DNA"/>
</dbReference>
<sequence length="340" mass="39794">MVTSDRRLVHTSFVPLGYWSPCTPLVWGPVRALDIRFSSSHFRRQHPRHEKAPKCPDYIHIKNKYFSQIPIIIIITWRPIKVQDGQLLSQTLHRTEPYFYHSWISNRPGSIGLGKIDYLIIQDRHDHLYKFDPINNVWLHSINGNGIKFKKYWLNTTDNTTTSTTTTTTTHHHHHNNNKLPHTPTRLLILTTDFEVYSFQLCYNQLKLSTISIITTKELNKLRKNIKNNINLFINLLTKRISYIRKSTGYLLANEYAIHNNNNDTETLIVQQDTTDDNIHKRSNVNTYETNWNDNKHDFVSLLILKCICYNLQFCTPLIFFGFFDPVANYLLTPVSPNGA</sequence>